<comment type="caution">
    <text evidence="2">The sequence shown here is derived from an EMBL/GenBank/DDBJ whole genome shotgun (WGS) entry which is preliminary data.</text>
</comment>
<dbReference type="SMART" id="SM00260">
    <property type="entry name" value="CheW"/>
    <property type="match status" value="1"/>
</dbReference>
<reference evidence="2" key="2">
    <citation type="submission" date="2014-09" db="EMBL/GenBank/DDBJ databases">
        <title>Criblamydia sequanensis harbors a mega-plasmid encoding arsenite resistance.</title>
        <authorList>
            <person name="Bertelli C."/>
            <person name="Goesmann A."/>
            <person name="Greub G."/>
        </authorList>
    </citation>
    <scope>NUCLEOTIDE SEQUENCE [LARGE SCALE GENOMIC DNA]</scope>
    <source>
        <strain evidence="2">CRIB-18</strain>
    </source>
</reference>
<dbReference type="OrthoDB" id="9794382at2"/>
<evidence type="ECO:0000313" key="2">
    <source>
        <dbReference type="EMBL" id="CDR33176.1"/>
    </source>
</evidence>
<dbReference type="Pfam" id="PF01584">
    <property type="entry name" value="CheW"/>
    <property type="match status" value="1"/>
</dbReference>
<evidence type="ECO:0000259" key="1">
    <source>
        <dbReference type="PROSITE" id="PS50851"/>
    </source>
</evidence>
<dbReference type="InterPro" id="IPR039315">
    <property type="entry name" value="CheW"/>
</dbReference>
<dbReference type="AlphaFoldDB" id="A0A090CY67"/>
<dbReference type="Proteomes" id="UP000031552">
    <property type="component" value="Unassembled WGS sequence"/>
</dbReference>
<reference evidence="2" key="1">
    <citation type="submission" date="2013-12" db="EMBL/GenBank/DDBJ databases">
        <authorList>
            <person name="Linke B."/>
        </authorList>
    </citation>
    <scope>NUCLEOTIDE SEQUENCE [LARGE SCALE GENOMIC DNA]</scope>
    <source>
        <strain evidence="2">CRIB-18</strain>
    </source>
</reference>
<name>A0A090CY67_9BACT</name>
<dbReference type="Gene3D" id="2.40.50.180">
    <property type="entry name" value="CheA-289, Domain 4"/>
    <property type="match status" value="1"/>
</dbReference>
<dbReference type="Gene3D" id="2.30.30.40">
    <property type="entry name" value="SH3 Domains"/>
    <property type="match status" value="1"/>
</dbReference>
<dbReference type="GO" id="GO:0005829">
    <property type="term" value="C:cytosol"/>
    <property type="evidence" value="ECO:0007669"/>
    <property type="project" value="TreeGrafter"/>
</dbReference>
<feature type="domain" description="CheW-like" evidence="1">
    <location>
        <begin position="32"/>
        <end position="175"/>
    </location>
</feature>
<sequence length="175" mass="20018">METDSTVTLKTLLKKRAKELAKPKERLDIDESLEVLTFNLSDELYGIETKYAKEVFPLKTITPLPTAPPFIMGLSNLRRRIISIIDLRIFFSLTKKVTGHPKAILIRDHEKEFALYCNEVLGIRKILLKELQVSLPTLHGIKEEFLKGITKDLTLLDGSKLLNSKHMIVDEFVET</sequence>
<dbReference type="PANTHER" id="PTHR22617:SF43">
    <property type="entry name" value="PROTEIN PILI"/>
    <property type="match status" value="1"/>
</dbReference>
<dbReference type="PANTHER" id="PTHR22617">
    <property type="entry name" value="CHEMOTAXIS SENSOR HISTIDINE KINASE-RELATED"/>
    <property type="match status" value="1"/>
</dbReference>
<dbReference type="EMBL" id="CCEJ010000001">
    <property type="protein sequence ID" value="CDR33176.1"/>
    <property type="molecule type" value="Genomic_DNA"/>
</dbReference>
<dbReference type="STRING" id="1437425.CSEC_0337"/>
<dbReference type="PROSITE" id="PS50851">
    <property type="entry name" value="CHEW"/>
    <property type="match status" value="1"/>
</dbReference>
<dbReference type="InterPro" id="IPR002545">
    <property type="entry name" value="CheW-lke_dom"/>
</dbReference>
<dbReference type="InterPro" id="IPR036061">
    <property type="entry name" value="CheW-like_dom_sf"/>
</dbReference>
<dbReference type="eggNOG" id="COG0835">
    <property type="taxonomic scope" value="Bacteria"/>
</dbReference>
<dbReference type="GO" id="GO:0007165">
    <property type="term" value="P:signal transduction"/>
    <property type="evidence" value="ECO:0007669"/>
    <property type="project" value="InterPro"/>
</dbReference>
<dbReference type="GO" id="GO:0006935">
    <property type="term" value="P:chemotaxis"/>
    <property type="evidence" value="ECO:0007669"/>
    <property type="project" value="InterPro"/>
</dbReference>
<protein>
    <submittedName>
        <fullName evidence="2">Chemotaxis protein CheW</fullName>
    </submittedName>
</protein>
<evidence type="ECO:0000313" key="3">
    <source>
        <dbReference type="Proteomes" id="UP000031552"/>
    </source>
</evidence>
<keyword evidence="3" id="KW-1185">Reference proteome</keyword>
<organism evidence="2 3">
    <name type="scientific">Candidatus Criblamydia sequanensis CRIB-18</name>
    <dbReference type="NCBI Taxonomy" id="1437425"/>
    <lineage>
        <taxon>Bacteria</taxon>
        <taxon>Pseudomonadati</taxon>
        <taxon>Chlamydiota</taxon>
        <taxon>Chlamydiia</taxon>
        <taxon>Parachlamydiales</taxon>
        <taxon>Candidatus Criblamydiaceae</taxon>
        <taxon>Candidatus Criblamydia</taxon>
    </lineage>
</organism>
<dbReference type="RefSeq" id="WP_041016657.1">
    <property type="nucleotide sequence ID" value="NZ_CCEJ010000001.1"/>
</dbReference>
<proteinExistence type="predicted"/>
<gene>
    <name evidence="2" type="primary">chew1</name>
    <name evidence="2" type="ORF">CSEC_0337</name>
</gene>
<accession>A0A090CY67</accession>
<dbReference type="SUPFAM" id="SSF50341">
    <property type="entry name" value="CheW-like"/>
    <property type="match status" value="1"/>
</dbReference>